<dbReference type="EMBL" id="JAYKXN010000006">
    <property type="protein sequence ID" value="KAK7278569.1"/>
    <property type="molecule type" value="Genomic_DNA"/>
</dbReference>
<keyword evidence="4" id="KW-0862">Zinc</keyword>
<comment type="similarity">
    <text evidence="1">Belongs to the VEFS (VRN2-EMF2-FIS2-SU(Z)12) family.</text>
</comment>
<organism evidence="10 11">
    <name type="scientific">Clitoria ternatea</name>
    <name type="common">Butterfly pea</name>
    <dbReference type="NCBI Taxonomy" id="43366"/>
    <lineage>
        <taxon>Eukaryota</taxon>
        <taxon>Viridiplantae</taxon>
        <taxon>Streptophyta</taxon>
        <taxon>Embryophyta</taxon>
        <taxon>Tracheophyta</taxon>
        <taxon>Spermatophyta</taxon>
        <taxon>Magnoliopsida</taxon>
        <taxon>eudicotyledons</taxon>
        <taxon>Gunneridae</taxon>
        <taxon>Pentapetalae</taxon>
        <taxon>rosids</taxon>
        <taxon>fabids</taxon>
        <taxon>Fabales</taxon>
        <taxon>Fabaceae</taxon>
        <taxon>Papilionoideae</taxon>
        <taxon>50 kb inversion clade</taxon>
        <taxon>NPAAA clade</taxon>
        <taxon>indigoferoid/millettioid clade</taxon>
        <taxon>Phaseoleae</taxon>
        <taxon>Clitoria</taxon>
    </lineage>
</organism>
<dbReference type="GO" id="GO:0031490">
    <property type="term" value="F:chromatin DNA binding"/>
    <property type="evidence" value="ECO:0007669"/>
    <property type="project" value="TreeGrafter"/>
</dbReference>
<feature type="compositionally biased region" description="Basic and acidic residues" evidence="7">
    <location>
        <begin position="11"/>
        <end position="20"/>
    </location>
</feature>
<evidence type="ECO:0000256" key="5">
    <source>
        <dbReference type="ARBA" id="ARBA00023015"/>
    </source>
</evidence>
<evidence type="ECO:0000256" key="6">
    <source>
        <dbReference type="ARBA" id="ARBA00023163"/>
    </source>
</evidence>
<dbReference type="CDD" id="cd21553">
    <property type="entry name" value="VEFS-box_EMF2-like"/>
    <property type="match status" value="1"/>
</dbReference>
<feature type="region of interest" description="Disordered" evidence="7">
    <location>
        <begin position="476"/>
        <end position="497"/>
    </location>
</feature>
<evidence type="ECO:0000259" key="9">
    <source>
        <dbReference type="Pfam" id="PF24663"/>
    </source>
</evidence>
<dbReference type="InterPro" id="IPR056068">
    <property type="entry name" value="EMF2-like_DUF7651"/>
</dbReference>
<feature type="domain" description="Polycomb protein VEFS-Box" evidence="8">
    <location>
        <begin position="704"/>
        <end position="821"/>
    </location>
</feature>
<sequence length="840" mass="94932">MPGIPAAGCEIRADEPRDGDGAEDLSEEERLAAEESLLLFCKPVELYNILQQRAIRSDPSNEDEPIFTFRGPSRTVGDEYRVHASFMLPEPDKFVMEANCRTLFFLFFASVRNPRSLSAVDASKVPSNAAFDECEIYFNGSLMACKIWLSNGSRAGENCFYASVRLEWVHEFLTRSVKFRSEQLAVVMSGITLSPCTLKYDFLNKGKRISIQDCNSKTENQLPKNQTRRVVISIAAEPFGGSKIFPNHTHANNEEAPSSLSRTIWWKEGHVAFNYRNDDSALYYSSVLITFVLQTILQLLEIFPVHSVSSDVGALEDYPDVNVYVKNDIWAMEIVADGVRPRDQCFNFYVKPGRRREPRSVPHQIENGTSAEVVLEEAHGTGPIIVYPAPDCILPELDKDDHGMEEVPQVGEEGVSDATILQKGKAPMEECEPPISEHENGTLALPQIDNEGKAPMEEEYDPSVSEHENGTLALPQIDNEGKAPMEEEYDPSVSEHENGTLALSQIDNKGKAPMEEESDPSISEHENGTLALSFIDNEGKAPMEEEEYDPPISEHENGTLALSFIDNEGKEPMEEEEYDPPISEHENGTLALSIIDDKGKAPMEEEYDPSISEYENGTLALSVIDNKGKAPMEEEYDPELVDKLKRRQFYHSHTYQYITMMHFTGHAIWPLLPLSSSENKVLLRIFFLCAACAKLFILPSSLSTLLPMSLDEALKDRDSEDEIDEELADFEDRLEALTYTDDTLQKLEFIDGLTPVERKFFAMWNSFVRRQRVLIDGHVNWAYPAFTTLHQAELVQNIPLQWQWRLFMIKLWQLGLLKAENIDKSSLILEAYRKQNPTSK</sequence>
<dbReference type="AlphaFoldDB" id="A0AAN9FMZ3"/>
<feature type="domain" description="DUF7651" evidence="9">
    <location>
        <begin position="74"/>
        <end position="240"/>
    </location>
</feature>
<evidence type="ECO:0000256" key="2">
    <source>
        <dbReference type="ARBA" id="ARBA00022723"/>
    </source>
</evidence>
<gene>
    <name evidence="10" type="ORF">RJT34_23601</name>
</gene>
<name>A0AAN9FMZ3_CLITE</name>
<evidence type="ECO:0000256" key="7">
    <source>
        <dbReference type="SAM" id="MobiDB-lite"/>
    </source>
</evidence>
<keyword evidence="3" id="KW-0863">Zinc-finger</keyword>
<dbReference type="Pfam" id="PF24663">
    <property type="entry name" value="DUF7651"/>
    <property type="match status" value="1"/>
</dbReference>
<dbReference type="PANTHER" id="PTHR22597">
    <property type="entry name" value="POLYCOMB GROUP PROTEIN"/>
    <property type="match status" value="1"/>
</dbReference>
<dbReference type="Pfam" id="PF09733">
    <property type="entry name" value="VEFS-Box"/>
    <property type="match status" value="1"/>
</dbReference>
<keyword evidence="6" id="KW-0804">Transcription</keyword>
<keyword evidence="5" id="KW-0805">Transcription regulation</keyword>
<keyword evidence="2" id="KW-0479">Metal-binding</keyword>
<accession>A0AAN9FMZ3</accession>
<keyword evidence="11" id="KW-1185">Reference proteome</keyword>
<dbReference type="InterPro" id="IPR019135">
    <property type="entry name" value="Polycomb_protein_VEFS-Box"/>
</dbReference>
<dbReference type="GO" id="GO:0005634">
    <property type="term" value="C:nucleus"/>
    <property type="evidence" value="ECO:0007669"/>
    <property type="project" value="TreeGrafter"/>
</dbReference>
<evidence type="ECO:0000256" key="4">
    <source>
        <dbReference type="ARBA" id="ARBA00022833"/>
    </source>
</evidence>
<protein>
    <submittedName>
        <fullName evidence="10">Uncharacterized protein</fullName>
    </submittedName>
</protein>
<evidence type="ECO:0000256" key="3">
    <source>
        <dbReference type="ARBA" id="ARBA00022771"/>
    </source>
</evidence>
<reference evidence="10 11" key="1">
    <citation type="submission" date="2024-01" db="EMBL/GenBank/DDBJ databases">
        <title>The genomes of 5 underutilized Papilionoideae crops provide insights into root nodulation and disease resistance.</title>
        <authorList>
            <person name="Yuan L."/>
        </authorList>
    </citation>
    <scope>NUCLEOTIDE SEQUENCE [LARGE SCALE GENOMIC DNA]</scope>
    <source>
        <strain evidence="10">LY-2023</strain>
        <tissue evidence="10">Leaf</tissue>
    </source>
</reference>
<dbReference type="PANTHER" id="PTHR22597:SF22">
    <property type="entry name" value="POLYCOMB GROUP PROTEIN EMBRYONIC FLOWER 2-RELATED"/>
    <property type="match status" value="1"/>
</dbReference>
<dbReference type="Proteomes" id="UP001359559">
    <property type="component" value="Unassembled WGS sequence"/>
</dbReference>
<evidence type="ECO:0000313" key="10">
    <source>
        <dbReference type="EMBL" id="KAK7278569.1"/>
    </source>
</evidence>
<feature type="region of interest" description="Disordered" evidence="7">
    <location>
        <begin position="1"/>
        <end position="23"/>
    </location>
</feature>
<evidence type="ECO:0000259" key="8">
    <source>
        <dbReference type="Pfam" id="PF09733"/>
    </source>
</evidence>
<evidence type="ECO:0000256" key="1">
    <source>
        <dbReference type="ARBA" id="ARBA00007416"/>
    </source>
</evidence>
<dbReference type="GO" id="GO:0008270">
    <property type="term" value="F:zinc ion binding"/>
    <property type="evidence" value="ECO:0007669"/>
    <property type="project" value="UniProtKB-KW"/>
</dbReference>
<comment type="caution">
    <text evidence="10">The sequence shown here is derived from an EMBL/GenBank/DDBJ whole genome shotgun (WGS) entry which is preliminary data.</text>
</comment>
<proteinExistence type="inferred from homology"/>
<evidence type="ECO:0000313" key="11">
    <source>
        <dbReference type="Proteomes" id="UP001359559"/>
    </source>
</evidence>